<proteinExistence type="predicted"/>
<dbReference type="PANTHER" id="PTHR46853">
    <property type="entry name" value="METHYLOSOME PROTEIN 50"/>
    <property type="match status" value="1"/>
</dbReference>
<evidence type="ECO:0000313" key="5">
    <source>
        <dbReference type="Proteomes" id="UP001329430"/>
    </source>
</evidence>
<dbReference type="PROSITE" id="PS50082">
    <property type="entry name" value="WD_REPEATS_2"/>
    <property type="match status" value="1"/>
</dbReference>
<dbReference type="GO" id="GO:0034709">
    <property type="term" value="C:methylosome"/>
    <property type="evidence" value="ECO:0007669"/>
    <property type="project" value="TreeGrafter"/>
</dbReference>
<dbReference type="AlphaFoldDB" id="A0AAN7UZQ2"/>
<feature type="repeat" description="WD" evidence="3">
    <location>
        <begin position="163"/>
        <end position="196"/>
    </location>
</feature>
<protein>
    <submittedName>
        <fullName evidence="4">Uncharacterized protein</fullName>
    </submittedName>
</protein>
<evidence type="ECO:0000256" key="3">
    <source>
        <dbReference type="PROSITE-ProRule" id="PRU00221"/>
    </source>
</evidence>
<dbReference type="InterPro" id="IPR001680">
    <property type="entry name" value="WD40_rpt"/>
</dbReference>
<keyword evidence="2" id="KW-0963">Cytoplasm</keyword>
<gene>
    <name evidence="4" type="ORF">RI129_010871</name>
</gene>
<reference evidence="4 5" key="1">
    <citation type="journal article" date="2024" name="Insects">
        <title>An Improved Chromosome-Level Genome Assembly of the Firefly Pyrocoelia pectoralis.</title>
        <authorList>
            <person name="Fu X."/>
            <person name="Meyer-Rochow V.B."/>
            <person name="Ballantyne L."/>
            <person name="Zhu X."/>
        </authorList>
    </citation>
    <scope>NUCLEOTIDE SEQUENCE [LARGE SCALE GENOMIC DNA]</scope>
    <source>
        <strain evidence="4">XCY_ONT2</strain>
    </source>
</reference>
<dbReference type="Proteomes" id="UP001329430">
    <property type="component" value="Chromosome 8"/>
</dbReference>
<dbReference type="PANTHER" id="PTHR46853:SF1">
    <property type="entry name" value="METHYLOSOME PROTEIN 50"/>
    <property type="match status" value="1"/>
</dbReference>
<dbReference type="InterPro" id="IPR036322">
    <property type="entry name" value="WD40_repeat_dom_sf"/>
</dbReference>
<name>A0AAN7UZQ2_9COLE</name>
<dbReference type="GO" id="GO:0007309">
    <property type="term" value="P:oocyte axis specification"/>
    <property type="evidence" value="ECO:0007669"/>
    <property type="project" value="TreeGrafter"/>
</dbReference>
<dbReference type="SMART" id="SM00320">
    <property type="entry name" value="WD40"/>
    <property type="match status" value="5"/>
</dbReference>
<dbReference type="EMBL" id="JAVRBK010000008">
    <property type="protein sequence ID" value="KAK5640060.1"/>
    <property type="molecule type" value="Genomic_DNA"/>
</dbReference>
<dbReference type="Gene3D" id="2.130.10.10">
    <property type="entry name" value="YVTN repeat-like/Quinoprotein amine dehydrogenase"/>
    <property type="match status" value="1"/>
</dbReference>
<evidence type="ECO:0000313" key="4">
    <source>
        <dbReference type="EMBL" id="KAK5640060.1"/>
    </source>
</evidence>
<evidence type="ECO:0000256" key="1">
    <source>
        <dbReference type="ARBA" id="ARBA00004496"/>
    </source>
</evidence>
<dbReference type="InterPro" id="IPR052139">
    <property type="entry name" value="Methylosome_Comp_WDR77"/>
</dbReference>
<dbReference type="InterPro" id="IPR015943">
    <property type="entry name" value="WD40/YVTN_repeat-like_dom_sf"/>
</dbReference>
<dbReference type="Pfam" id="PF00400">
    <property type="entry name" value="WD40"/>
    <property type="match status" value="1"/>
</dbReference>
<evidence type="ECO:0000256" key="2">
    <source>
        <dbReference type="ARBA" id="ARBA00022490"/>
    </source>
</evidence>
<comment type="subcellular location">
    <subcellularLocation>
        <location evidence="1">Cytoplasm</location>
    </subcellularLocation>
</comment>
<keyword evidence="5" id="KW-1185">Reference proteome</keyword>
<comment type="caution">
    <text evidence="4">The sequence shown here is derived from an EMBL/GenBank/DDBJ whole genome shotgun (WGS) entry which is preliminary data.</text>
</comment>
<accession>A0AAN7UZQ2</accession>
<keyword evidence="3" id="KW-0853">WD repeat</keyword>
<sequence>MDVENLIYPPNKPLERILLHSEEPILYDYLSVIDINDKGEIILGSSNVSAGYWESSLFFYKDGTAALTNDYFHYFTGATSISDAIFIPNTTKILLAEDTFSLKLLDIDNSLCLKCEDFFYTNALVQQLSSWHTNEKIVSCADTQISIWNFGSTNTSQPITEFKNVHTDIVRSVSVNKNENNLFATASMDRKSCIWDDRMKSPATVLYQNDFCGLTSVAWNPKHSQYVVIGSKGGEIYNVDIRQLKEFLANYHCFDSSIHRMKFNDSGNLAVCGGTTDVITFSCEDNFQVIRNMNTHLSYVRGLAWFHDTLYSCGFDKQIIKHEL</sequence>
<dbReference type="SUPFAM" id="SSF50978">
    <property type="entry name" value="WD40 repeat-like"/>
    <property type="match status" value="1"/>
</dbReference>
<organism evidence="4 5">
    <name type="scientific">Pyrocoelia pectoralis</name>
    <dbReference type="NCBI Taxonomy" id="417401"/>
    <lineage>
        <taxon>Eukaryota</taxon>
        <taxon>Metazoa</taxon>
        <taxon>Ecdysozoa</taxon>
        <taxon>Arthropoda</taxon>
        <taxon>Hexapoda</taxon>
        <taxon>Insecta</taxon>
        <taxon>Pterygota</taxon>
        <taxon>Neoptera</taxon>
        <taxon>Endopterygota</taxon>
        <taxon>Coleoptera</taxon>
        <taxon>Polyphaga</taxon>
        <taxon>Elateriformia</taxon>
        <taxon>Elateroidea</taxon>
        <taxon>Lampyridae</taxon>
        <taxon>Lampyrinae</taxon>
        <taxon>Pyrocoelia</taxon>
    </lineage>
</organism>